<dbReference type="InterPro" id="IPR050772">
    <property type="entry name" value="Hydratase-Decarb/MhpD_sf"/>
</dbReference>
<sequence>MSPTLATPDQIALAYQLRCLRHDASQIPTGQLVSMPLALENAIEVQRQLSKLEGVDVPAWKVAKSPDGEPVIAPLHPYFDNPSGAAIAWRRDIKLEIEVAVELCQDLPVRADTSYERADIEAAISNVYLGAELVWSGIFEGGSISFQAFVADRLGNIGYVRGPALTLSVLQPGASFPLKIWLNKQVVFDAAAEHPTKDPLTWLCGYANNRSRPDEVLRAGSIITTGSLCGALEVVNPGDVSVQLGEDDVLDFALS</sequence>
<dbReference type="PANTHER" id="PTHR30143:SF0">
    <property type="entry name" value="2-KETO-4-PENTENOATE HYDRATASE"/>
    <property type="match status" value="1"/>
</dbReference>
<evidence type="ECO:0000313" key="1">
    <source>
        <dbReference type="EMBL" id="AOO88252.1"/>
    </source>
</evidence>
<dbReference type="PANTHER" id="PTHR30143">
    <property type="entry name" value="ACID HYDRATASE"/>
    <property type="match status" value="1"/>
</dbReference>
<reference evidence="1" key="1">
    <citation type="journal article" date="2015" name="BMC Genomics">
        <title>Transcriptome profiling of a Rhizobium leguminosarum bv. trifolii rosR mutant reveals the role of the transcriptional regulator RosR in motility, synthesis of cell-surface components, and other cellular processes.</title>
        <authorList>
            <person name="Rachwal K."/>
            <person name="Matczynska E."/>
            <person name="Janczarek M."/>
        </authorList>
    </citation>
    <scope>NUCLEOTIDE SEQUENCE</scope>
    <source>
        <strain evidence="1">Rt24.2</strain>
    </source>
</reference>
<dbReference type="GO" id="GO:0005737">
    <property type="term" value="C:cytoplasm"/>
    <property type="evidence" value="ECO:0007669"/>
    <property type="project" value="TreeGrafter"/>
</dbReference>
<dbReference type="AlphaFoldDB" id="A0A1B8RIZ0"/>
<dbReference type="InterPro" id="IPR036663">
    <property type="entry name" value="Fumarylacetoacetase_C_sf"/>
</dbReference>
<protein>
    <recommendedName>
        <fullName evidence="2">2-keto-4-pentenoate hydratase</fullName>
    </recommendedName>
</protein>
<reference evidence="1" key="2">
    <citation type="journal article" date="2016" name="Front. Microbiol.">
        <title>The Regulatory Protein RosR Affects Rhizobium leguminosarum bv. trifolii Protein Profiles, Cell Surface Properties, and Symbiosis with Clover.</title>
        <authorList>
            <person name="Rachwal K."/>
            <person name="Boguszewska A."/>
            <person name="Kopcinska J."/>
            <person name="Karas M."/>
            <person name="Tchorzewski M."/>
            <person name="Janczarek M."/>
        </authorList>
    </citation>
    <scope>NUCLEOTIDE SEQUENCE</scope>
    <source>
        <strain evidence="1">Rt24.2</strain>
    </source>
</reference>
<accession>A0A1B8RIZ0</accession>
<dbReference type="Gene3D" id="3.90.850.10">
    <property type="entry name" value="Fumarylacetoacetase-like, C-terminal domain"/>
    <property type="match status" value="1"/>
</dbReference>
<evidence type="ECO:0008006" key="2">
    <source>
        <dbReference type="Google" id="ProtNLM"/>
    </source>
</evidence>
<dbReference type="RefSeq" id="WP_065275927.1">
    <property type="nucleotide sequence ID" value="NZ_MAMO01000003.1"/>
</dbReference>
<dbReference type="SUPFAM" id="SSF56529">
    <property type="entry name" value="FAH"/>
    <property type="match status" value="1"/>
</dbReference>
<dbReference type="GO" id="GO:0008684">
    <property type="term" value="F:2-oxopent-4-enoate hydratase activity"/>
    <property type="evidence" value="ECO:0007669"/>
    <property type="project" value="TreeGrafter"/>
</dbReference>
<name>A0A1B8RIZ0_RHILT</name>
<organism evidence="1">
    <name type="scientific">Rhizobium leguminosarum bv. trifolii</name>
    <dbReference type="NCBI Taxonomy" id="386"/>
    <lineage>
        <taxon>Bacteria</taxon>
        <taxon>Pseudomonadati</taxon>
        <taxon>Pseudomonadota</taxon>
        <taxon>Alphaproteobacteria</taxon>
        <taxon>Hyphomicrobiales</taxon>
        <taxon>Rhizobiaceae</taxon>
        <taxon>Rhizobium/Agrobacterium group</taxon>
        <taxon>Rhizobium</taxon>
    </lineage>
</organism>
<proteinExistence type="predicted"/>
<dbReference type="EMBL" id="KX485888">
    <property type="protein sequence ID" value="AOO88252.1"/>
    <property type="molecule type" value="Genomic_DNA"/>
</dbReference>